<dbReference type="PANTHER" id="PTHR30404">
    <property type="entry name" value="N-ACETYLMURAMOYL-L-ALANINE AMIDASE"/>
    <property type="match status" value="1"/>
</dbReference>
<evidence type="ECO:0000256" key="1">
    <source>
        <dbReference type="ARBA" id="ARBA00001561"/>
    </source>
</evidence>
<dbReference type="InterPro" id="IPR050695">
    <property type="entry name" value="N-acetylmuramoyl_amidase_3"/>
</dbReference>
<comment type="catalytic activity">
    <reaction evidence="1">
        <text>Hydrolyzes the link between N-acetylmuramoyl residues and L-amino acid residues in certain cell-wall glycopeptides.</text>
        <dbReference type="EC" id="3.5.1.28"/>
    </reaction>
</comment>
<reference evidence="10" key="1">
    <citation type="submission" date="2022-12" db="EMBL/GenBank/DDBJ databases">
        <title>Reference genome sequencing for broad-spectrum identification of bacterial and archaeal isolates by mass spectrometry.</title>
        <authorList>
            <person name="Sekiguchi Y."/>
            <person name="Tourlousse D.M."/>
        </authorList>
    </citation>
    <scope>NUCLEOTIDE SEQUENCE</scope>
    <source>
        <strain evidence="10">TSL-P1</strain>
    </source>
</reference>
<evidence type="ECO:0000313" key="11">
    <source>
        <dbReference type="Proteomes" id="UP001144297"/>
    </source>
</evidence>
<dbReference type="EC" id="3.5.1.28" evidence="3"/>
<dbReference type="AlphaFoldDB" id="A0A9W6LJE7"/>
<keyword evidence="11" id="KW-1185">Reference proteome</keyword>
<evidence type="ECO:0000313" key="10">
    <source>
        <dbReference type="EMBL" id="GLI53146.1"/>
    </source>
</evidence>
<dbReference type="Pfam" id="PF01520">
    <property type="entry name" value="Amidase_3"/>
    <property type="match status" value="1"/>
</dbReference>
<evidence type="ECO:0000256" key="6">
    <source>
        <dbReference type="ARBA" id="ARBA00022801"/>
    </source>
</evidence>
<dbReference type="InterPro" id="IPR002508">
    <property type="entry name" value="MurNAc-LAA_cat"/>
</dbReference>
<evidence type="ECO:0000256" key="3">
    <source>
        <dbReference type="ARBA" id="ARBA00011901"/>
    </source>
</evidence>
<dbReference type="InterPro" id="IPR021731">
    <property type="entry name" value="AMIN_dom"/>
</dbReference>
<dbReference type="SUPFAM" id="SSF53187">
    <property type="entry name" value="Zn-dependent exopeptidases"/>
    <property type="match status" value="1"/>
</dbReference>
<dbReference type="Pfam" id="PF11741">
    <property type="entry name" value="AMIN"/>
    <property type="match status" value="1"/>
</dbReference>
<feature type="domain" description="MurNAc-LAA" evidence="9">
    <location>
        <begin position="216"/>
        <end position="370"/>
    </location>
</feature>
<dbReference type="CDD" id="cd02696">
    <property type="entry name" value="MurNAc-LAA"/>
    <property type="match status" value="1"/>
</dbReference>
<dbReference type="SMART" id="SM00646">
    <property type="entry name" value="Ami_3"/>
    <property type="match status" value="1"/>
</dbReference>
<dbReference type="PANTHER" id="PTHR30404:SF0">
    <property type="entry name" value="N-ACETYLMURAMOYL-L-ALANINE AMIDASE AMIC"/>
    <property type="match status" value="1"/>
</dbReference>
<dbReference type="GO" id="GO:0008745">
    <property type="term" value="F:N-acetylmuramoyl-L-alanine amidase activity"/>
    <property type="evidence" value="ECO:0007669"/>
    <property type="project" value="UniProtKB-EC"/>
</dbReference>
<comment type="caution">
    <text evidence="10">The sequence shown here is derived from an EMBL/GenBank/DDBJ whole genome shotgun (WGS) entry which is preliminary data.</text>
</comment>
<keyword evidence="7" id="KW-0961">Cell wall biogenesis/degradation</keyword>
<proteinExistence type="predicted"/>
<evidence type="ECO:0000256" key="4">
    <source>
        <dbReference type="ARBA" id="ARBA00022729"/>
    </source>
</evidence>
<dbReference type="EMBL" id="BSDX01000001">
    <property type="protein sequence ID" value="GLI53146.1"/>
    <property type="molecule type" value="Genomic_DNA"/>
</dbReference>
<dbReference type="Gene3D" id="3.40.630.40">
    <property type="entry name" value="Zn-dependent exopeptidases"/>
    <property type="match status" value="1"/>
</dbReference>
<sequence>MFKFLIILFNFLFPLILSSLSLTWAEDKIQVKDIRYYELSQGLRVVIETSGVTEFIKGELKNPERLFFDIKNATLNKEIKKEYLVNDPIVNKIRIGQFDINTVRIVFDLKKSGYEFKIIQLEDPFRIVIDIYSQGSLKSSKNLEEKETKITLKRKIVIDPGHGGKDPGAIGPSGLKEKDVTLDIALKVREILKTDPSFEIILTRDKDIFIPLNERTEIANRVGADLFISIHANASPNSYARGIETYILNWTDDEEAIRVAARENAISIKKMKQLKGELGFMLASLEREAKRDSSVRLAGYVHNSMTGSLKNSFLRHDNGVKQALFYVLVGAQMPSCLLEVSYISNPEEERLLNQESYRMEIAQSIVDGIKNYFLKTEQIKKVKYTKNNSTTNKVNIKKVKNTRQKANL</sequence>
<evidence type="ECO:0000259" key="9">
    <source>
        <dbReference type="SMART" id="SM00646"/>
    </source>
</evidence>
<dbReference type="GO" id="GO:0071555">
    <property type="term" value="P:cell wall organization"/>
    <property type="evidence" value="ECO:0007669"/>
    <property type="project" value="UniProtKB-KW"/>
</dbReference>
<evidence type="ECO:0000256" key="5">
    <source>
        <dbReference type="ARBA" id="ARBA00022764"/>
    </source>
</evidence>
<keyword evidence="6" id="KW-0378">Hydrolase</keyword>
<gene>
    <name evidence="10" type="ORF">TISLANDTSLP1_08390</name>
</gene>
<evidence type="ECO:0000256" key="2">
    <source>
        <dbReference type="ARBA" id="ARBA00004418"/>
    </source>
</evidence>
<keyword evidence="4" id="KW-0732">Signal</keyword>
<dbReference type="GO" id="GO:0009253">
    <property type="term" value="P:peptidoglycan catabolic process"/>
    <property type="evidence" value="ECO:0007669"/>
    <property type="project" value="InterPro"/>
</dbReference>
<dbReference type="GO" id="GO:0030288">
    <property type="term" value="C:outer membrane-bounded periplasmic space"/>
    <property type="evidence" value="ECO:0007669"/>
    <property type="project" value="TreeGrafter"/>
</dbReference>
<comment type="subcellular location">
    <subcellularLocation>
        <location evidence="2">Periplasm</location>
    </subcellularLocation>
</comment>
<accession>A0A9W6LJE7</accession>
<evidence type="ECO:0000256" key="8">
    <source>
        <dbReference type="ARBA" id="ARBA00074579"/>
    </source>
</evidence>
<dbReference type="Gene3D" id="2.60.40.3500">
    <property type="match status" value="1"/>
</dbReference>
<dbReference type="FunFam" id="3.40.630.40:FF:000002">
    <property type="entry name" value="N-acetylmuramoyl-L-alanine amidase AmiA"/>
    <property type="match status" value="1"/>
</dbReference>
<evidence type="ECO:0000256" key="7">
    <source>
        <dbReference type="ARBA" id="ARBA00023316"/>
    </source>
</evidence>
<dbReference type="Proteomes" id="UP001144297">
    <property type="component" value="Unassembled WGS sequence"/>
</dbReference>
<name>A0A9W6LJE7_9BACT</name>
<keyword evidence="5" id="KW-0574">Periplasm</keyword>
<protein>
    <recommendedName>
        <fullName evidence="8">N-acetylmuramoyl-L-alanine amidase AmiA</fullName>
        <ecNumber evidence="3">3.5.1.28</ecNumber>
    </recommendedName>
</protein>
<organism evidence="10 11">
    <name type="scientific">Thermodesulfovibrio yellowstonii</name>
    <dbReference type="NCBI Taxonomy" id="28262"/>
    <lineage>
        <taxon>Bacteria</taxon>
        <taxon>Pseudomonadati</taxon>
        <taxon>Nitrospirota</taxon>
        <taxon>Thermodesulfovibrionia</taxon>
        <taxon>Thermodesulfovibrionales</taxon>
        <taxon>Thermodesulfovibrionaceae</taxon>
        <taxon>Thermodesulfovibrio</taxon>
    </lineage>
</organism>